<gene>
    <name evidence="3" type="ORF">CMC5_042170</name>
</gene>
<dbReference type="AlphaFoldDB" id="A0A0K1EGU9"/>
<dbReference type="Proteomes" id="UP000067626">
    <property type="component" value="Chromosome"/>
</dbReference>
<organism evidence="3 4">
    <name type="scientific">Chondromyces crocatus</name>
    <dbReference type="NCBI Taxonomy" id="52"/>
    <lineage>
        <taxon>Bacteria</taxon>
        <taxon>Pseudomonadati</taxon>
        <taxon>Myxococcota</taxon>
        <taxon>Polyangia</taxon>
        <taxon>Polyangiales</taxon>
        <taxon>Polyangiaceae</taxon>
        <taxon>Chondromyces</taxon>
    </lineage>
</organism>
<sequence>MSVMGTRWQGTTALLFCGMGFLSAACSALSGLDDFEIGSGAGAGSVTGTAGSGPGGQGGAGASGGNGGVVVSSGGEGGNGGHGPCQPGTTRSCYTGPTGTEGVGVCRVGVSTCTDERTWGECEGEITPSPELIFNDLDDDCGGTTLVDGDLLVRYLINEAATGLGAGQLFDSASNPMNLALDTGGAALFFTEPSPGQRGLRWPTRATNAMAWAHLTGGKIQQRLGSQKAATLEFVLDVDGTDANMTLFFIGTDALDFSADRLSVRFNELEEPRLYVNGSMVGQLPINMNTTGRSVLQIAIDTTQETASNRRRFYLDGILQEAKGTPPARDTMFDLASSVVFLLGNAGQGLRSPEATLHYAAIYTRALSSLELRNNATALLANDDAP</sequence>
<feature type="region of interest" description="Disordered" evidence="1">
    <location>
        <begin position="48"/>
        <end position="87"/>
    </location>
</feature>
<accession>A0A0K1EGU9</accession>
<reference evidence="3 4" key="1">
    <citation type="submission" date="2015-07" db="EMBL/GenBank/DDBJ databases">
        <title>Genome analysis of myxobacterium Chondromyces crocatus Cm c5 reveals a high potential for natural compound synthesis and the genetic basis for the loss of fruiting body formation.</title>
        <authorList>
            <person name="Zaburannyi N."/>
            <person name="Bunk B."/>
            <person name="Maier J."/>
            <person name="Overmann J."/>
            <person name="Mueller R."/>
        </authorList>
    </citation>
    <scope>NUCLEOTIDE SEQUENCE [LARGE SCALE GENOMIC DNA]</scope>
    <source>
        <strain evidence="3 4">Cm c5</strain>
    </source>
</reference>
<keyword evidence="2" id="KW-0732">Signal</keyword>
<name>A0A0K1EGU9_CHOCO</name>
<dbReference type="EMBL" id="CP012159">
    <property type="protein sequence ID" value="AKT40064.1"/>
    <property type="molecule type" value="Genomic_DNA"/>
</dbReference>
<feature type="chain" id="PRO_5005459421" evidence="2">
    <location>
        <begin position="25"/>
        <end position="386"/>
    </location>
</feature>
<feature type="compositionally biased region" description="Gly residues" evidence="1">
    <location>
        <begin position="48"/>
        <end position="83"/>
    </location>
</feature>
<keyword evidence="4" id="KW-1185">Reference proteome</keyword>
<evidence type="ECO:0000313" key="3">
    <source>
        <dbReference type="EMBL" id="AKT40064.1"/>
    </source>
</evidence>
<evidence type="ECO:0000256" key="2">
    <source>
        <dbReference type="SAM" id="SignalP"/>
    </source>
</evidence>
<protein>
    <submittedName>
        <fullName evidence="3">Uncharacterized protein</fullName>
    </submittedName>
</protein>
<evidence type="ECO:0000256" key="1">
    <source>
        <dbReference type="SAM" id="MobiDB-lite"/>
    </source>
</evidence>
<dbReference type="KEGG" id="ccro:CMC5_042170"/>
<proteinExistence type="predicted"/>
<dbReference type="PROSITE" id="PS51257">
    <property type="entry name" value="PROKAR_LIPOPROTEIN"/>
    <property type="match status" value="1"/>
</dbReference>
<feature type="signal peptide" evidence="2">
    <location>
        <begin position="1"/>
        <end position="24"/>
    </location>
</feature>
<evidence type="ECO:0000313" key="4">
    <source>
        <dbReference type="Proteomes" id="UP000067626"/>
    </source>
</evidence>